<dbReference type="PANTHER" id="PTHR12428:SF65">
    <property type="entry name" value="CYTOCHROME C OXIDASE ASSEMBLY PROTEIN COX18, MITOCHONDRIAL"/>
    <property type="match status" value="1"/>
</dbReference>
<dbReference type="InterPro" id="IPR028055">
    <property type="entry name" value="YidC/Oxa/ALB_C"/>
</dbReference>
<name>A0ABT9D209_9MOLU</name>
<evidence type="ECO:0000259" key="11">
    <source>
        <dbReference type="Pfam" id="PF02096"/>
    </source>
</evidence>
<dbReference type="NCBIfam" id="TIGR03592">
    <property type="entry name" value="yidC_oxa1_cterm"/>
    <property type="match status" value="1"/>
</dbReference>
<dbReference type="CDD" id="cd20070">
    <property type="entry name" value="5TM_YidC_Alb3"/>
    <property type="match status" value="1"/>
</dbReference>
<dbReference type="InterPro" id="IPR047196">
    <property type="entry name" value="YidC_ALB_C"/>
</dbReference>
<evidence type="ECO:0000256" key="9">
    <source>
        <dbReference type="RuleBase" id="RU003945"/>
    </source>
</evidence>
<evidence type="ECO:0000256" key="7">
    <source>
        <dbReference type="ARBA" id="ARBA00023136"/>
    </source>
</evidence>
<evidence type="ECO:0000256" key="2">
    <source>
        <dbReference type="ARBA" id="ARBA00022448"/>
    </source>
</evidence>
<dbReference type="EMBL" id="JAOSIR010000002">
    <property type="protein sequence ID" value="MDO8059066.1"/>
    <property type="molecule type" value="Genomic_DNA"/>
</dbReference>
<feature type="transmembrane region" description="Helical" evidence="10">
    <location>
        <begin position="431"/>
        <end position="452"/>
    </location>
</feature>
<evidence type="ECO:0000256" key="6">
    <source>
        <dbReference type="ARBA" id="ARBA00022989"/>
    </source>
</evidence>
<feature type="transmembrane region" description="Helical" evidence="10">
    <location>
        <begin position="12"/>
        <end position="30"/>
    </location>
</feature>
<sequence>MSDDKFIFLKRFLIIFLFCLLITVSIRELFFSNTKIINSEPNIIDLKVFIKKENNSNISDDKLFNNLLKSKNFDLYECQKFLDIFVCELEDNGNLKWYLLDSKNGNDYVKKKLQETITQICLGLEYYFSFNNFNISLDQKIIILKKFFTVITGISRSYFLNRFVEEKDFKMLFIKNIEPKTNVINSISSQDLLKFQIYKDLENNKEISNQDYNNIIRHKYLDSDSKIKKINFFILKNDISNNPQLGLKIFVNDQEDLPIQWPSKLEWSNFLGFGYIWNFLIIFIASLLNFFSSIGSHGVDGFILGNLGLGIVLTTILIRTLSWPIYTKTNNFAFNMNLAQPEIAKIQNKYSLSKNPMEIKKMHLEILRVYKKYNLNMFSGLLMSFCQMFLFLAMFRVLRRFRIPGGIFKIYNQKSFLGVINLQLENNNDNLFFSISLTLITGFSMFILNKLIMKNSEIIQNKNVLLTSNEFNRIKPEQMMKFFSYLMILFMMFFSFRDSMLSLYWIIGNSYTILQTLINKQIIFRKMQKLKKY</sequence>
<evidence type="ECO:0000256" key="3">
    <source>
        <dbReference type="ARBA" id="ARBA00022475"/>
    </source>
</evidence>
<dbReference type="RefSeq" id="WP_304514582.1">
    <property type="nucleotide sequence ID" value="NZ_JAOSIR010000002.1"/>
</dbReference>
<feature type="transmembrane region" description="Helical" evidence="10">
    <location>
        <begin position="479"/>
        <end position="496"/>
    </location>
</feature>
<reference evidence="12 13" key="1">
    <citation type="journal article" date="2023" name="Int. J. Syst. Evol. Microbiol.">
        <title>The observation of taxonomic boundaries for the 16SrII and 16SrXXV phytoplasmas using genome-based delimitation.</title>
        <authorList>
            <person name="Rodrigues Jardim B."/>
            <person name="Tran-Nguyen L.T.T."/>
            <person name="Gambley C."/>
            <person name="Al-Sadi A.M."/>
            <person name="Al-Subhi A.M."/>
            <person name="Foissac X."/>
            <person name="Salar P."/>
            <person name="Cai H."/>
            <person name="Yang J.Y."/>
            <person name="Davis R."/>
            <person name="Jones L."/>
            <person name="Rodoni B."/>
            <person name="Constable F.E."/>
        </authorList>
    </citation>
    <scope>NUCLEOTIDE SEQUENCE [LARGE SCALE GENOMIC DNA]</scope>
    <source>
        <strain evidence="12">BAWM-OMN-P53</strain>
    </source>
</reference>
<evidence type="ECO:0000313" key="12">
    <source>
        <dbReference type="EMBL" id="MDO8059066.1"/>
    </source>
</evidence>
<keyword evidence="5" id="KW-0653">Protein transport</keyword>
<dbReference type="Proteomes" id="UP001170674">
    <property type="component" value="Unassembled WGS sequence"/>
</dbReference>
<evidence type="ECO:0000256" key="1">
    <source>
        <dbReference type="ARBA" id="ARBA00004651"/>
    </source>
</evidence>
<protein>
    <submittedName>
        <fullName evidence="12">YidC/Oxa1 family membrane protein insertase</fullName>
    </submittedName>
</protein>
<evidence type="ECO:0000256" key="4">
    <source>
        <dbReference type="ARBA" id="ARBA00022692"/>
    </source>
</evidence>
<keyword evidence="4 9" id="KW-0812">Transmembrane</keyword>
<organism evidence="12 13">
    <name type="scientific">Candidatus Phytoplasma crotalariae</name>
    <dbReference type="NCBI Taxonomy" id="2982627"/>
    <lineage>
        <taxon>Bacteria</taxon>
        <taxon>Bacillati</taxon>
        <taxon>Mycoplasmatota</taxon>
        <taxon>Mollicutes</taxon>
        <taxon>Acholeplasmatales</taxon>
        <taxon>Acholeplasmataceae</taxon>
        <taxon>Candidatus Phytoplasma</taxon>
        <taxon>16SrII (Peanut WB group)</taxon>
    </lineage>
</organism>
<evidence type="ECO:0000256" key="8">
    <source>
        <dbReference type="ARBA" id="ARBA00023186"/>
    </source>
</evidence>
<feature type="transmembrane region" description="Helical" evidence="10">
    <location>
        <begin position="270"/>
        <end position="291"/>
    </location>
</feature>
<evidence type="ECO:0000313" key="13">
    <source>
        <dbReference type="Proteomes" id="UP001170674"/>
    </source>
</evidence>
<feature type="transmembrane region" description="Helical" evidence="10">
    <location>
        <begin position="502"/>
        <end position="523"/>
    </location>
</feature>
<feature type="domain" description="Membrane insertase YidC/Oxa/ALB C-terminal" evidence="11">
    <location>
        <begin position="308"/>
        <end position="520"/>
    </location>
</feature>
<evidence type="ECO:0000256" key="5">
    <source>
        <dbReference type="ARBA" id="ARBA00022927"/>
    </source>
</evidence>
<gene>
    <name evidence="12" type="ORF">OC683_00320</name>
</gene>
<keyword evidence="3" id="KW-1003">Cell membrane</keyword>
<keyword evidence="8" id="KW-0143">Chaperone</keyword>
<comment type="subcellular location">
    <subcellularLocation>
        <location evidence="1">Cell membrane</location>
        <topology evidence="1">Multi-pass membrane protein</topology>
    </subcellularLocation>
    <subcellularLocation>
        <location evidence="9">Membrane</location>
        <topology evidence="9">Multi-pass membrane protein</topology>
    </subcellularLocation>
</comment>
<comment type="similarity">
    <text evidence="9">Belongs to the OXA1/ALB3/YidC family.</text>
</comment>
<accession>A0ABT9D209</accession>
<keyword evidence="13" id="KW-1185">Reference proteome</keyword>
<keyword evidence="2" id="KW-0813">Transport</keyword>
<keyword evidence="6 10" id="KW-1133">Transmembrane helix</keyword>
<dbReference type="PANTHER" id="PTHR12428">
    <property type="entry name" value="OXA1"/>
    <property type="match status" value="1"/>
</dbReference>
<dbReference type="Pfam" id="PF02096">
    <property type="entry name" value="60KD_IMP"/>
    <property type="match status" value="1"/>
</dbReference>
<keyword evidence="7 10" id="KW-0472">Membrane</keyword>
<feature type="transmembrane region" description="Helical" evidence="10">
    <location>
        <begin position="375"/>
        <end position="395"/>
    </location>
</feature>
<feature type="transmembrane region" description="Helical" evidence="10">
    <location>
        <begin position="303"/>
        <end position="326"/>
    </location>
</feature>
<evidence type="ECO:0000256" key="10">
    <source>
        <dbReference type="SAM" id="Phobius"/>
    </source>
</evidence>
<comment type="caution">
    <text evidence="12">The sequence shown here is derived from an EMBL/GenBank/DDBJ whole genome shotgun (WGS) entry which is preliminary data.</text>
</comment>
<proteinExistence type="inferred from homology"/>
<dbReference type="InterPro" id="IPR001708">
    <property type="entry name" value="YidC/ALB3/OXA1/COX18"/>
</dbReference>